<dbReference type="EMBL" id="GEDC01003672">
    <property type="protein sequence ID" value="JAS33626.1"/>
    <property type="molecule type" value="Transcribed_RNA"/>
</dbReference>
<reference evidence="8" key="1">
    <citation type="submission" date="2015-12" db="EMBL/GenBank/DDBJ databases">
        <title>De novo transcriptome assembly of four potential Pierce s Disease insect vectors from Arizona vineyards.</title>
        <authorList>
            <person name="Tassone E.E."/>
        </authorList>
    </citation>
    <scope>NUCLEOTIDE SEQUENCE</scope>
</reference>
<keyword evidence="5" id="KW-0221">Differentiation</keyword>
<evidence type="ECO:0000256" key="3">
    <source>
        <dbReference type="ARBA" id="ARBA00022473"/>
    </source>
</evidence>
<proteinExistence type="predicted"/>
<dbReference type="AlphaFoldDB" id="A0A1B6CS64"/>
<evidence type="ECO:0000256" key="4">
    <source>
        <dbReference type="ARBA" id="ARBA00022553"/>
    </source>
</evidence>
<feature type="region of interest" description="Disordered" evidence="7">
    <location>
        <begin position="49"/>
        <end position="87"/>
    </location>
</feature>
<dbReference type="EMBL" id="GEDC01020998">
    <property type="protein sequence ID" value="JAS16300.1"/>
    <property type="molecule type" value="Transcribed_RNA"/>
</dbReference>
<dbReference type="GO" id="GO:0007283">
    <property type="term" value="P:spermatogenesis"/>
    <property type="evidence" value="ECO:0007669"/>
    <property type="project" value="UniProtKB-KW"/>
</dbReference>
<dbReference type="Pfam" id="PF06910">
    <property type="entry name" value="MEA1"/>
    <property type="match status" value="1"/>
</dbReference>
<evidence type="ECO:0000256" key="7">
    <source>
        <dbReference type="SAM" id="MobiDB-lite"/>
    </source>
</evidence>
<protein>
    <recommendedName>
        <fullName evidence="2">Male-enhanced antigen 1</fullName>
    </recommendedName>
</protein>
<evidence type="ECO:0000256" key="1">
    <source>
        <dbReference type="ARBA" id="ARBA00002540"/>
    </source>
</evidence>
<dbReference type="PANTHER" id="PTHR17005">
    <property type="entry name" value="MALE-ENHANCED ANTIGEN-1"/>
    <property type="match status" value="1"/>
</dbReference>
<keyword evidence="6" id="KW-0744">Spermatogenesis</keyword>
<evidence type="ECO:0000256" key="5">
    <source>
        <dbReference type="ARBA" id="ARBA00022782"/>
    </source>
</evidence>
<keyword evidence="4" id="KW-0597">Phosphoprotein</keyword>
<accession>A0A1B6CS64</accession>
<dbReference type="GO" id="GO:0030154">
    <property type="term" value="P:cell differentiation"/>
    <property type="evidence" value="ECO:0007669"/>
    <property type="project" value="UniProtKB-KW"/>
</dbReference>
<gene>
    <name evidence="9" type="ORF">g.29504</name>
    <name evidence="8" type="ORF">g.29505</name>
</gene>
<evidence type="ECO:0000256" key="6">
    <source>
        <dbReference type="ARBA" id="ARBA00022871"/>
    </source>
</evidence>
<comment type="function">
    <text evidence="1">May play an important role in spermatogenesis and/or testis development.</text>
</comment>
<evidence type="ECO:0000313" key="9">
    <source>
        <dbReference type="EMBL" id="JAS33626.1"/>
    </source>
</evidence>
<feature type="compositionally biased region" description="Acidic residues" evidence="7">
    <location>
        <begin position="53"/>
        <end position="66"/>
    </location>
</feature>
<name>A0A1B6CS64_9HEMI</name>
<keyword evidence="3" id="KW-0217">Developmental protein</keyword>
<evidence type="ECO:0000313" key="8">
    <source>
        <dbReference type="EMBL" id="JAS16300.1"/>
    </source>
</evidence>
<dbReference type="InterPro" id="IPR009685">
    <property type="entry name" value="MEA1"/>
</dbReference>
<organism evidence="8">
    <name type="scientific">Clastoptera arizonana</name>
    <name type="common">Arizona spittle bug</name>
    <dbReference type="NCBI Taxonomy" id="38151"/>
    <lineage>
        <taxon>Eukaryota</taxon>
        <taxon>Metazoa</taxon>
        <taxon>Ecdysozoa</taxon>
        <taxon>Arthropoda</taxon>
        <taxon>Hexapoda</taxon>
        <taxon>Insecta</taxon>
        <taxon>Pterygota</taxon>
        <taxon>Neoptera</taxon>
        <taxon>Paraneoptera</taxon>
        <taxon>Hemiptera</taxon>
        <taxon>Auchenorrhyncha</taxon>
        <taxon>Cercopoidea</taxon>
        <taxon>Clastopteridae</taxon>
        <taxon>Clastoptera</taxon>
    </lineage>
</organism>
<evidence type="ECO:0000256" key="2">
    <source>
        <dbReference type="ARBA" id="ARBA00022245"/>
    </source>
</evidence>
<sequence length="157" mass="17402">MVNEWFPEPPQDTEGRLSAPSQIVFVEDELSDDDLAGFAPTGYELLSLQGFTTDEEEDSNEEEDIPINEPVHSRETSEQPADPETVSEVEVQASFLNAPTSTRSDINVNFDEVRAAMVGFTLPPSSIPPWAANIPESQWTNTLIHHIQRIQSTSTDS</sequence>